<feature type="domain" description="VOC" evidence="1">
    <location>
        <begin position="2"/>
        <end position="127"/>
    </location>
</feature>
<comment type="caution">
    <text evidence="2">The sequence shown here is derived from an EMBL/GenBank/DDBJ whole genome shotgun (WGS) entry which is preliminary data.</text>
</comment>
<organism evidence="2 3">
    <name type="scientific">Coprobacter tertius</name>
    <dbReference type="NCBI Taxonomy" id="2944915"/>
    <lineage>
        <taxon>Bacteria</taxon>
        <taxon>Pseudomonadati</taxon>
        <taxon>Bacteroidota</taxon>
        <taxon>Bacteroidia</taxon>
        <taxon>Bacteroidales</taxon>
        <taxon>Barnesiellaceae</taxon>
        <taxon>Coprobacter</taxon>
    </lineage>
</organism>
<dbReference type="SUPFAM" id="SSF54593">
    <property type="entry name" value="Glyoxalase/Bleomycin resistance protein/Dihydroxybiphenyl dioxygenase"/>
    <property type="match status" value="1"/>
</dbReference>
<dbReference type="PANTHER" id="PTHR36113">
    <property type="entry name" value="LYASE, PUTATIVE-RELATED-RELATED"/>
    <property type="match status" value="1"/>
</dbReference>
<dbReference type="RefSeq" id="WP_255025215.1">
    <property type="nucleotide sequence ID" value="NZ_JANDHW010000001.1"/>
</dbReference>
<sequence length="127" mass="14362">MKIAHIALWTNDIEKLKDFYVRYFGGISNEKYINPHKKFASYLVAFDGGTAIEIMERADVKTLHPENECLGWAHLAFSVGSKDKVDEMTELFRKNGYAVIGEPRTTGDGFYESVILDPEGNRVEITA</sequence>
<dbReference type="PANTHER" id="PTHR36113:SF1">
    <property type="entry name" value="GLYOXALASE_BLEOMYCIN RESISTANCE PROTEIN_DIOXYGENASE"/>
    <property type="match status" value="1"/>
</dbReference>
<dbReference type="Gene3D" id="3.10.180.10">
    <property type="entry name" value="2,3-Dihydroxybiphenyl 1,2-Dioxygenase, domain 1"/>
    <property type="match status" value="1"/>
</dbReference>
<dbReference type="PROSITE" id="PS51819">
    <property type="entry name" value="VOC"/>
    <property type="match status" value="1"/>
</dbReference>
<evidence type="ECO:0000259" key="1">
    <source>
        <dbReference type="PROSITE" id="PS51819"/>
    </source>
</evidence>
<proteinExistence type="predicted"/>
<reference evidence="2 3" key="1">
    <citation type="submission" date="2022-07" db="EMBL/GenBank/DDBJ databases">
        <title>Fecal culturing of patients with breast cancer.</title>
        <authorList>
            <person name="Teng N.M.Y."/>
            <person name="Kiu R."/>
            <person name="Evans R."/>
            <person name="Baker D.J."/>
            <person name="Zenner C."/>
            <person name="Robinson S.D."/>
            <person name="Hall L.J."/>
        </authorList>
    </citation>
    <scope>NUCLEOTIDE SEQUENCE [LARGE SCALE GENOMIC DNA]</scope>
    <source>
        <strain evidence="2 3">LH1063</strain>
    </source>
</reference>
<gene>
    <name evidence="2" type="ORF">NMU02_01030</name>
</gene>
<evidence type="ECO:0000313" key="3">
    <source>
        <dbReference type="Proteomes" id="UP001205603"/>
    </source>
</evidence>
<accession>A0ABT1MDG5</accession>
<evidence type="ECO:0000313" key="2">
    <source>
        <dbReference type="EMBL" id="MCP9610677.1"/>
    </source>
</evidence>
<dbReference type="InterPro" id="IPR004360">
    <property type="entry name" value="Glyas_Fos-R_dOase_dom"/>
</dbReference>
<dbReference type="EMBL" id="JANDHW010000001">
    <property type="protein sequence ID" value="MCP9610677.1"/>
    <property type="molecule type" value="Genomic_DNA"/>
</dbReference>
<dbReference type="InterPro" id="IPR051332">
    <property type="entry name" value="Fosfomycin_Res_Enzymes"/>
</dbReference>
<dbReference type="InterPro" id="IPR029068">
    <property type="entry name" value="Glyas_Bleomycin-R_OHBP_Dase"/>
</dbReference>
<dbReference type="Pfam" id="PF00903">
    <property type="entry name" value="Glyoxalase"/>
    <property type="match status" value="1"/>
</dbReference>
<protein>
    <submittedName>
        <fullName evidence="2">VOC family protein</fullName>
    </submittedName>
</protein>
<keyword evidence="3" id="KW-1185">Reference proteome</keyword>
<dbReference type="InterPro" id="IPR037523">
    <property type="entry name" value="VOC_core"/>
</dbReference>
<dbReference type="Proteomes" id="UP001205603">
    <property type="component" value="Unassembled WGS sequence"/>
</dbReference>
<name>A0ABT1MDG5_9BACT</name>